<organism evidence="6 7">
    <name type="scientific">Microcystis panniformis Mp_MB_F_20051200_S9</name>
    <dbReference type="NCBI Taxonomy" id="2486223"/>
    <lineage>
        <taxon>Bacteria</taxon>
        <taxon>Bacillati</taxon>
        <taxon>Cyanobacteriota</taxon>
        <taxon>Cyanophyceae</taxon>
        <taxon>Oscillatoriophycideae</taxon>
        <taxon>Chroococcales</taxon>
        <taxon>Microcystaceae</taxon>
        <taxon>Microcystis</taxon>
    </lineage>
</organism>
<comment type="caution">
    <text evidence="6">The sequence shown here is derived from an EMBL/GenBank/DDBJ whole genome shotgun (WGS) entry which is preliminary data.</text>
</comment>
<evidence type="ECO:0000256" key="1">
    <source>
        <dbReference type="ARBA" id="ARBA00022553"/>
    </source>
</evidence>
<proteinExistence type="predicted"/>
<dbReference type="PANTHER" id="PTHR34139">
    <property type="entry name" value="UPF0331 PROTEIN MJ0127"/>
    <property type="match status" value="1"/>
</dbReference>
<evidence type="ECO:0000256" key="4">
    <source>
        <dbReference type="ARBA" id="ARBA00022741"/>
    </source>
</evidence>
<evidence type="ECO:0000313" key="7">
    <source>
        <dbReference type="Proteomes" id="UP000317165"/>
    </source>
</evidence>
<dbReference type="InterPro" id="IPR008201">
    <property type="entry name" value="HepT-like"/>
</dbReference>
<sequence>MNRNLSYLLDINEFIQDLLQFVENMDESAFLTDKKTQNAVLYNITIIGEAVKKLTPDFREQHPQIPWKQIAGMRDKLVHDYRQINLKQVWLVTQTDIPELIKNLEPLLPKQED</sequence>
<keyword evidence="4" id="KW-0547">Nucleotide-binding</keyword>
<dbReference type="EMBL" id="SFAC01000118">
    <property type="protein sequence ID" value="TRV62879.1"/>
    <property type="molecule type" value="Genomic_DNA"/>
</dbReference>
<keyword evidence="2" id="KW-1277">Toxin-antitoxin system</keyword>
<dbReference type="PANTHER" id="PTHR34139:SF1">
    <property type="entry name" value="RNASE MJ1380-RELATED"/>
    <property type="match status" value="1"/>
</dbReference>
<dbReference type="GO" id="GO:0016787">
    <property type="term" value="F:hydrolase activity"/>
    <property type="evidence" value="ECO:0007669"/>
    <property type="project" value="UniProtKB-KW"/>
</dbReference>
<dbReference type="GO" id="GO:0000166">
    <property type="term" value="F:nucleotide binding"/>
    <property type="evidence" value="ECO:0007669"/>
    <property type="project" value="UniProtKB-KW"/>
</dbReference>
<dbReference type="Proteomes" id="UP000317165">
    <property type="component" value="Unassembled WGS sequence"/>
</dbReference>
<keyword evidence="3" id="KW-0540">Nuclease</keyword>
<dbReference type="InterPro" id="IPR051813">
    <property type="entry name" value="HepT_RNase_toxin"/>
</dbReference>
<protein>
    <submittedName>
        <fullName evidence="6">DUF86 domain-containing protein</fullName>
    </submittedName>
</protein>
<dbReference type="AlphaFoldDB" id="A0A552Q106"/>
<evidence type="ECO:0000256" key="2">
    <source>
        <dbReference type="ARBA" id="ARBA00022649"/>
    </source>
</evidence>
<gene>
    <name evidence="6" type="ORF">EWV53_09695</name>
</gene>
<keyword evidence="5" id="KW-0378">Hydrolase</keyword>
<reference evidence="6 7" key="1">
    <citation type="submission" date="2019-01" db="EMBL/GenBank/DDBJ databases">
        <title>Coherence of Microcystis species and biogeography revealed through population genomics.</title>
        <authorList>
            <person name="Perez-Carrascal O.M."/>
            <person name="Terrat Y."/>
            <person name="Giani A."/>
            <person name="Fortin N."/>
            <person name="Tromas N."/>
            <person name="Shapiro B.J."/>
        </authorList>
    </citation>
    <scope>NUCLEOTIDE SEQUENCE [LARGE SCALE GENOMIC DNA]</scope>
    <source>
        <strain evidence="6">Mp_MB_F_20051200_S9</strain>
    </source>
</reference>
<dbReference type="Pfam" id="PF01934">
    <property type="entry name" value="HepT-like"/>
    <property type="match status" value="1"/>
</dbReference>
<dbReference type="GO" id="GO:0004540">
    <property type="term" value="F:RNA nuclease activity"/>
    <property type="evidence" value="ECO:0007669"/>
    <property type="project" value="InterPro"/>
</dbReference>
<evidence type="ECO:0000256" key="5">
    <source>
        <dbReference type="ARBA" id="ARBA00022801"/>
    </source>
</evidence>
<keyword evidence="1" id="KW-0597">Phosphoprotein</keyword>
<accession>A0A552Q106</accession>
<evidence type="ECO:0000256" key="3">
    <source>
        <dbReference type="ARBA" id="ARBA00022722"/>
    </source>
</evidence>
<evidence type="ECO:0000313" key="6">
    <source>
        <dbReference type="EMBL" id="TRV62879.1"/>
    </source>
</evidence>
<dbReference type="GO" id="GO:0110001">
    <property type="term" value="C:toxin-antitoxin complex"/>
    <property type="evidence" value="ECO:0007669"/>
    <property type="project" value="InterPro"/>
</dbReference>
<name>A0A552Q106_9CHRO</name>